<protein>
    <submittedName>
        <fullName evidence="9">Methyltransferase</fullName>
    </submittedName>
</protein>
<name>A0A154BQ11_ANASB</name>
<dbReference type="Proteomes" id="UP000076268">
    <property type="component" value="Unassembled WGS sequence"/>
</dbReference>
<dbReference type="InterPro" id="IPR003416">
    <property type="entry name" value="MgtC/SapB/SrpB/YhiD_fam"/>
</dbReference>
<sequence>MIDDATIIIRLVTSVLLGGIIGFEREHSGKPAGLKTHILVSLGSCLVAILSVNLYAGVQGLTNADPARLAAQVVSGIGFLGAGAIIKEGPTIRGLTTAASLWVVASVGLAVGVGMMVGAMATAILVVIVLQWLPKLEKWLHHRSSEILLYIHTDDRPGQVGRIGSRLGALGIRITQIKIEEQENGGIGIPIILDMKNCRDLTTVIAELSKVEGVISVTQEFD</sequence>
<dbReference type="PROSITE" id="PS51671">
    <property type="entry name" value="ACT"/>
    <property type="match status" value="1"/>
</dbReference>
<feature type="transmembrane region" description="Helical" evidence="7">
    <location>
        <begin position="38"/>
        <end position="57"/>
    </location>
</feature>
<dbReference type="InterPro" id="IPR045865">
    <property type="entry name" value="ACT-like_dom_sf"/>
</dbReference>
<evidence type="ECO:0000256" key="6">
    <source>
        <dbReference type="ARBA" id="ARBA00023136"/>
    </source>
</evidence>
<keyword evidence="9" id="KW-0489">Methyltransferase</keyword>
<feature type="transmembrane region" description="Helical" evidence="7">
    <location>
        <begin position="7"/>
        <end position="23"/>
    </location>
</feature>
<keyword evidence="3" id="KW-1003">Cell membrane</keyword>
<dbReference type="InterPro" id="IPR049177">
    <property type="entry name" value="MgtC_SapB_SrpB_YhiD_N"/>
</dbReference>
<evidence type="ECO:0000256" key="5">
    <source>
        <dbReference type="ARBA" id="ARBA00022989"/>
    </source>
</evidence>
<gene>
    <name evidence="9" type="ORF">AXX12_05775</name>
</gene>
<comment type="similarity">
    <text evidence="2">Belongs to the MgtC/SapB family.</text>
</comment>
<dbReference type="InterPro" id="IPR002912">
    <property type="entry name" value="ACT_dom"/>
</dbReference>
<evidence type="ECO:0000256" key="4">
    <source>
        <dbReference type="ARBA" id="ARBA00022692"/>
    </source>
</evidence>
<dbReference type="AlphaFoldDB" id="A0A154BQ11"/>
<evidence type="ECO:0000256" key="2">
    <source>
        <dbReference type="ARBA" id="ARBA00009298"/>
    </source>
</evidence>
<keyword evidence="9" id="KW-0808">Transferase</keyword>
<organism evidence="9 10">
    <name type="scientific">Anaerosporomusa subterranea</name>
    <dbReference type="NCBI Taxonomy" id="1794912"/>
    <lineage>
        <taxon>Bacteria</taxon>
        <taxon>Bacillati</taxon>
        <taxon>Bacillota</taxon>
        <taxon>Negativicutes</taxon>
        <taxon>Acetonemataceae</taxon>
        <taxon>Anaerosporomusa</taxon>
    </lineage>
</organism>
<keyword evidence="10" id="KW-1185">Reference proteome</keyword>
<evidence type="ECO:0000256" key="3">
    <source>
        <dbReference type="ARBA" id="ARBA00022475"/>
    </source>
</evidence>
<dbReference type="Gene3D" id="3.30.70.260">
    <property type="match status" value="1"/>
</dbReference>
<evidence type="ECO:0000313" key="10">
    <source>
        <dbReference type="Proteomes" id="UP000076268"/>
    </source>
</evidence>
<keyword evidence="5 7" id="KW-1133">Transmembrane helix</keyword>
<dbReference type="PANTHER" id="PTHR33778:SF1">
    <property type="entry name" value="MAGNESIUM TRANSPORTER YHID-RELATED"/>
    <property type="match status" value="1"/>
</dbReference>
<comment type="subcellular location">
    <subcellularLocation>
        <location evidence="1">Cell membrane</location>
        <topology evidence="1">Multi-pass membrane protein</topology>
    </subcellularLocation>
</comment>
<dbReference type="Pfam" id="PF13291">
    <property type="entry name" value="ACT_4"/>
    <property type="match status" value="1"/>
</dbReference>
<dbReference type="PANTHER" id="PTHR33778">
    <property type="entry name" value="PROTEIN MGTC"/>
    <property type="match status" value="1"/>
</dbReference>
<proteinExistence type="inferred from homology"/>
<comment type="caution">
    <text evidence="9">The sequence shown here is derived from an EMBL/GenBank/DDBJ whole genome shotgun (WGS) entry which is preliminary data.</text>
</comment>
<accession>A0A154BQ11</accession>
<dbReference type="EMBL" id="LSGP01000017">
    <property type="protein sequence ID" value="KYZ75950.1"/>
    <property type="molecule type" value="Genomic_DNA"/>
</dbReference>
<reference evidence="9 10" key="1">
    <citation type="submission" date="2016-02" db="EMBL/GenBank/DDBJ databases">
        <title>Anaerosporomusa subterraneum gen. nov., sp. nov., a spore-forming obligate anaerobe isolated from saprolite.</title>
        <authorList>
            <person name="Choi J.K."/>
            <person name="Shah M."/>
            <person name="Yee N."/>
        </authorList>
    </citation>
    <scope>NUCLEOTIDE SEQUENCE [LARGE SCALE GENOMIC DNA]</scope>
    <source>
        <strain evidence="9 10">RU4</strain>
    </source>
</reference>
<dbReference type="GO" id="GO:0005886">
    <property type="term" value="C:plasma membrane"/>
    <property type="evidence" value="ECO:0007669"/>
    <property type="project" value="UniProtKB-SubCell"/>
</dbReference>
<dbReference type="Pfam" id="PF02308">
    <property type="entry name" value="MgtC"/>
    <property type="match status" value="1"/>
</dbReference>
<feature type="transmembrane region" description="Helical" evidence="7">
    <location>
        <begin position="69"/>
        <end position="86"/>
    </location>
</feature>
<feature type="domain" description="ACT" evidence="8">
    <location>
        <begin position="148"/>
        <end position="222"/>
    </location>
</feature>
<dbReference type="STRING" id="1794912.AXX12_05775"/>
<dbReference type="SUPFAM" id="SSF55021">
    <property type="entry name" value="ACT-like"/>
    <property type="match status" value="1"/>
</dbReference>
<evidence type="ECO:0000313" key="9">
    <source>
        <dbReference type="EMBL" id="KYZ75950.1"/>
    </source>
</evidence>
<keyword evidence="6 7" id="KW-0472">Membrane</keyword>
<evidence type="ECO:0000259" key="8">
    <source>
        <dbReference type="PROSITE" id="PS51671"/>
    </source>
</evidence>
<dbReference type="PRINTS" id="PR01837">
    <property type="entry name" value="MGTCSAPBPROT"/>
</dbReference>
<evidence type="ECO:0000256" key="7">
    <source>
        <dbReference type="SAM" id="Phobius"/>
    </source>
</evidence>
<dbReference type="OrthoDB" id="9811198at2"/>
<feature type="transmembrane region" description="Helical" evidence="7">
    <location>
        <begin position="101"/>
        <end position="133"/>
    </location>
</feature>
<dbReference type="GO" id="GO:0008168">
    <property type="term" value="F:methyltransferase activity"/>
    <property type="evidence" value="ECO:0007669"/>
    <property type="project" value="UniProtKB-KW"/>
</dbReference>
<keyword evidence="4 7" id="KW-0812">Transmembrane</keyword>
<evidence type="ECO:0000256" key="1">
    <source>
        <dbReference type="ARBA" id="ARBA00004651"/>
    </source>
</evidence>
<dbReference type="RefSeq" id="WP_066240535.1">
    <property type="nucleotide sequence ID" value="NZ_LSGP01000017.1"/>
</dbReference>
<dbReference type="GO" id="GO:0032259">
    <property type="term" value="P:methylation"/>
    <property type="evidence" value="ECO:0007669"/>
    <property type="project" value="UniProtKB-KW"/>
</dbReference>